<sequence>MVVVAIGGSMGTLLRYQILLNWPVTLGEEFPLPVIITNLIASLFLGIFLAVFHQPHGRWSTQSSARAFLTAGVVGGLATLSLPMVNIPLLIKNGYLVWAILIPTALLIGGTLTVIVGLLIGGWRPHHDQLPAEEEGQ</sequence>
<feature type="transmembrane region" description="Helical" evidence="8">
    <location>
        <begin position="64"/>
        <end position="83"/>
    </location>
</feature>
<evidence type="ECO:0000256" key="8">
    <source>
        <dbReference type="SAM" id="Phobius"/>
    </source>
</evidence>
<dbReference type="InterPro" id="IPR003691">
    <property type="entry name" value="FluC"/>
</dbReference>
<evidence type="ECO:0000256" key="6">
    <source>
        <dbReference type="ARBA" id="ARBA00035120"/>
    </source>
</evidence>
<feature type="transmembrane region" description="Helical" evidence="8">
    <location>
        <begin position="30"/>
        <end position="52"/>
    </location>
</feature>
<keyword evidence="4 8" id="KW-1133">Transmembrane helix</keyword>
<evidence type="ECO:0000256" key="5">
    <source>
        <dbReference type="ARBA" id="ARBA00023136"/>
    </source>
</evidence>
<dbReference type="SUPFAM" id="SSF48317">
    <property type="entry name" value="Acid phosphatase/Vanadium-dependent haloperoxidase"/>
    <property type="match status" value="1"/>
</dbReference>
<evidence type="ECO:0000256" key="2">
    <source>
        <dbReference type="ARBA" id="ARBA00022475"/>
    </source>
</evidence>
<comment type="similarity">
    <text evidence="6">Belongs to the fluoride channel Fluc/FEX (TC 1.A.43) family.</text>
</comment>
<evidence type="ECO:0000256" key="3">
    <source>
        <dbReference type="ARBA" id="ARBA00022692"/>
    </source>
</evidence>
<dbReference type="Pfam" id="PF02537">
    <property type="entry name" value="CRCB"/>
    <property type="match status" value="1"/>
</dbReference>
<feature type="transmembrane region" description="Helical" evidence="8">
    <location>
        <begin position="95"/>
        <end position="120"/>
    </location>
</feature>
<dbReference type="EMBL" id="CAFBOF010000044">
    <property type="protein sequence ID" value="CAB4985766.1"/>
    <property type="molecule type" value="Genomic_DNA"/>
</dbReference>
<keyword evidence="5 8" id="KW-0472">Membrane</keyword>
<proteinExistence type="inferred from homology"/>
<evidence type="ECO:0000313" key="9">
    <source>
        <dbReference type="EMBL" id="CAB4714899.1"/>
    </source>
</evidence>
<dbReference type="InterPro" id="IPR036938">
    <property type="entry name" value="PAP2/HPO_sf"/>
</dbReference>
<accession>A0A6J7MXP3</accession>
<organism evidence="10">
    <name type="scientific">freshwater metagenome</name>
    <dbReference type="NCBI Taxonomy" id="449393"/>
    <lineage>
        <taxon>unclassified sequences</taxon>
        <taxon>metagenomes</taxon>
        <taxon>ecological metagenomes</taxon>
    </lineage>
</organism>
<evidence type="ECO:0000256" key="1">
    <source>
        <dbReference type="ARBA" id="ARBA00004651"/>
    </source>
</evidence>
<dbReference type="GO" id="GO:0005886">
    <property type="term" value="C:plasma membrane"/>
    <property type="evidence" value="ECO:0007669"/>
    <property type="project" value="UniProtKB-SubCell"/>
</dbReference>
<evidence type="ECO:0000256" key="4">
    <source>
        <dbReference type="ARBA" id="ARBA00022989"/>
    </source>
</evidence>
<evidence type="ECO:0000256" key="7">
    <source>
        <dbReference type="ARBA" id="ARBA00035585"/>
    </source>
</evidence>
<comment type="subcellular location">
    <subcellularLocation>
        <location evidence="1">Cell membrane</location>
        <topology evidence="1">Multi-pass membrane protein</topology>
    </subcellularLocation>
</comment>
<keyword evidence="3 8" id="KW-0812">Transmembrane</keyword>
<evidence type="ECO:0000313" key="10">
    <source>
        <dbReference type="EMBL" id="CAB4985766.1"/>
    </source>
</evidence>
<comment type="catalytic activity">
    <reaction evidence="7">
        <text>fluoride(in) = fluoride(out)</text>
        <dbReference type="Rhea" id="RHEA:76159"/>
        <dbReference type="ChEBI" id="CHEBI:17051"/>
    </reaction>
    <physiologicalReaction direction="left-to-right" evidence="7">
        <dbReference type="Rhea" id="RHEA:76160"/>
    </physiologicalReaction>
</comment>
<keyword evidence="2" id="KW-1003">Cell membrane</keyword>
<reference evidence="10" key="1">
    <citation type="submission" date="2020-05" db="EMBL/GenBank/DDBJ databases">
        <authorList>
            <person name="Chiriac C."/>
            <person name="Salcher M."/>
            <person name="Ghai R."/>
            <person name="Kavagutti S V."/>
        </authorList>
    </citation>
    <scope>NUCLEOTIDE SEQUENCE</scope>
</reference>
<gene>
    <name evidence="9" type="ORF">UFOPK2683_00216</name>
    <name evidence="10" type="ORF">UFOPK3897_01409</name>
</gene>
<dbReference type="EMBL" id="CAEZYK010000006">
    <property type="protein sequence ID" value="CAB4714899.1"/>
    <property type="molecule type" value="Genomic_DNA"/>
</dbReference>
<protein>
    <submittedName>
        <fullName evidence="10">Unannotated protein</fullName>
    </submittedName>
</protein>
<dbReference type="AlphaFoldDB" id="A0A6J7MXP3"/>
<name>A0A6J7MXP3_9ZZZZ</name>